<dbReference type="InterPro" id="IPR036259">
    <property type="entry name" value="MFS_trans_sf"/>
</dbReference>
<organism evidence="9 10">
    <name type="scientific">Levilactobacillus suantsaiihabitans</name>
    <dbReference type="NCBI Taxonomy" id="2487722"/>
    <lineage>
        <taxon>Bacteria</taxon>
        <taxon>Bacillati</taxon>
        <taxon>Bacillota</taxon>
        <taxon>Bacilli</taxon>
        <taxon>Lactobacillales</taxon>
        <taxon>Lactobacillaceae</taxon>
        <taxon>Levilactobacillus</taxon>
    </lineage>
</organism>
<dbReference type="SUPFAM" id="SSF103473">
    <property type="entry name" value="MFS general substrate transporter"/>
    <property type="match status" value="1"/>
</dbReference>
<dbReference type="PANTHER" id="PTHR43124">
    <property type="entry name" value="PURINE EFFLUX PUMP PBUE"/>
    <property type="match status" value="1"/>
</dbReference>
<keyword evidence="2" id="KW-0813">Transport</keyword>
<keyword evidence="3" id="KW-1003">Cell membrane</keyword>
<evidence type="ECO:0000256" key="6">
    <source>
        <dbReference type="ARBA" id="ARBA00023136"/>
    </source>
</evidence>
<dbReference type="PANTHER" id="PTHR43124:SF3">
    <property type="entry name" value="CHLORAMPHENICOL EFFLUX PUMP RV0191"/>
    <property type="match status" value="1"/>
</dbReference>
<feature type="domain" description="Major facilitator superfamily (MFS) profile" evidence="8">
    <location>
        <begin position="1"/>
        <end position="412"/>
    </location>
</feature>
<feature type="transmembrane region" description="Helical" evidence="7">
    <location>
        <begin position="177"/>
        <end position="195"/>
    </location>
</feature>
<evidence type="ECO:0000256" key="3">
    <source>
        <dbReference type="ARBA" id="ARBA00022475"/>
    </source>
</evidence>
<dbReference type="Pfam" id="PF07690">
    <property type="entry name" value="MFS_1"/>
    <property type="match status" value="1"/>
</dbReference>
<protein>
    <submittedName>
        <fullName evidence="9">MFS transporter</fullName>
    </submittedName>
</protein>
<keyword evidence="10" id="KW-1185">Reference proteome</keyword>
<evidence type="ECO:0000313" key="10">
    <source>
        <dbReference type="Proteomes" id="UP000297348"/>
    </source>
</evidence>
<name>A0A4Z0JD19_9LACO</name>
<dbReference type="RefSeq" id="WP_135366980.1">
    <property type="nucleotide sequence ID" value="NZ_RKLX01000001.1"/>
</dbReference>
<feature type="transmembrane region" description="Helical" evidence="7">
    <location>
        <begin position="291"/>
        <end position="309"/>
    </location>
</feature>
<sequence length="426" mass="46132">MELSKLSSFRKWLMIGLLAFFGRAIANVPYLREVYYDQIISALHITNTQLGLLSSAVGIASLVGYFFGGFLADRISSKKMIMVSGVVGGLFSLWYMALPSFPILLLIHAVLALDGTLIFWAAYVRIIRILGGSEGQGKYYGFAEGIRAGFGILLPITTTFILAQFVNVKLGMKSVLLFYAICYFATSILAAFVLVDVREDTQPDQPQAKITKADYVALLKTPGLWLVSFLIFGTYLVFSLQSYTTPYLTGMGVSNGVVSMVATFRSYGVGVIAMPLFGIMADKWLKSSAKACVIGMTLLLPCALAMLFIPKSAPVVIIIMTLAIGFLASGTRGVYYATQDEARIPVTMTGTAAGIISTIGFLPDAYVFTQVGAWLDKYPATQAYHMIWIYMAIGCLIAIAAGGGILWLALHQGTKVKSNVQTQDVA</sequence>
<feature type="transmembrane region" description="Helical" evidence="7">
    <location>
        <begin position="258"/>
        <end position="279"/>
    </location>
</feature>
<evidence type="ECO:0000256" key="2">
    <source>
        <dbReference type="ARBA" id="ARBA00022448"/>
    </source>
</evidence>
<dbReference type="GO" id="GO:0022857">
    <property type="term" value="F:transmembrane transporter activity"/>
    <property type="evidence" value="ECO:0007669"/>
    <property type="project" value="InterPro"/>
</dbReference>
<feature type="transmembrane region" description="Helical" evidence="7">
    <location>
        <begin position="80"/>
        <end position="97"/>
    </location>
</feature>
<keyword evidence="5 7" id="KW-1133">Transmembrane helix</keyword>
<evidence type="ECO:0000256" key="5">
    <source>
        <dbReference type="ARBA" id="ARBA00022989"/>
    </source>
</evidence>
<dbReference type="EMBL" id="RKLX01000001">
    <property type="protein sequence ID" value="TGD20410.1"/>
    <property type="molecule type" value="Genomic_DNA"/>
</dbReference>
<feature type="transmembrane region" description="Helical" evidence="7">
    <location>
        <begin position="347"/>
        <end position="367"/>
    </location>
</feature>
<dbReference type="AlphaFoldDB" id="A0A4Z0JD19"/>
<feature type="transmembrane region" description="Helical" evidence="7">
    <location>
        <begin position="103"/>
        <end position="124"/>
    </location>
</feature>
<gene>
    <name evidence="9" type="ORF">EGT51_01270</name>
</gene>
<accession>A0A4Z0JD19</accession>
<evidence type="ECO:0000256" key="4">
    <source>
        <dbReference type="ARBA" id="ARBA00022692"/>
    </source>
</evidence>
<evidence type="ECO:0000256" key="7">
    <source>
        <dbReference type="SAM" id="Phobius"/>
    </source>
</evidence>
<keyword evidence="6 7" id="KW-0472">Membrane</keyword>
<dbReference type="Gene3D" id="1.20.1250.20">
    <property type="entry name" value="MFS general substrate transporter like domains"/>
    <property type="match status" value="1"/>
</dbReference>
<feature type="transmembrane region" description="Helical" evidence="7">
    <location>
        <begin position="315"/>
        <end position="335"/>
    </location>
</feature>
<evidence type="ECO:0000259" key="8">
    <source>
        <dbReference type="PROSITE" id="PS50850"/>
    </source>
</evidence>
<dbReference type="InterPro" id="IPR020846">
    <property type="entry name" value="MFS_dom"/>
</dbReference>
<comment type="caution">
    <text evidence="9">The sequence shown here is derived from an EMBL/GenBank/DDBJ whole genome shotgun (WGS) entry which is preliminary data.</text>
</comment>
<dbReference type="Proteomes" id="UP000297348">
    <property type="component" value="Unassembled WGS sequence"/>
</dbReference>
<feature type="transmembrane region" description="Helical" evidence="7">
    <location>
        <begin position="50"/>
        <end position="68"/>
    </location>
</feature>
<feature type="transmembrane region" description="Helical" evidence="7">
    <location>
        <begin position="215"/>
        <end position="238"/>
    </location>
</feature>
<feature type="transmembrane region" description="Helical" evidence="7">
    <location>
        <begin position="387"/>
        <end position="410"/>
    </location>
</feature>
<dbReference type="InterPro" id="IPR050189">
    <property type="entry name" value="MFS_Efflux_Transporters"/>
</dbReference>
<reference evidence="9 10" key="1">
    <citation type="submission" date="2018-10" db="EMBL/GenBank/DDBJ databases">
        <title>Lactobacillus sp. R7 and Lactobacillus sp. R19 isolated from fermented mustard green product of Taiwan.</title>
        <authorList>
            <person name="Lin S.-T."/>
        </authorList>
    </citation>
    <scope>NUCLEOTIDE SEQUENCE [LARGE SCALE GENOMIC DNA]</scope>
    <source>
        <strain evidence="9 10">BCRC 81129</strain>
    </source>
</reference>
<keyword evidence="4 7" id="KW-0812">Transmembrane</keyword>
<dbReference type="PROSITE" id="PS50850">
    <property type="entry name" value="MFS"/>
    <property type="match status" value="1"/>
</dbReference>
<dbReference type="CDD" id="cd06174">
    <property type="entry name" value="MFS"/>
    <property type="match status" value="1"/>
</dbReference>
<comment type="subcellular location">
    <subcellularLocation>
        <location evidence="1">Cell membrane</location>
        <topology evidence="1">Multi-pass membrane protein</topology>
    </subcellularLocation>
</comment>
<dbReference type="InterPro" id="IPR011701">
    <property type="entry name" value="MFS"/>
</dbReference>
<dbReference type="GO" id="GO:0005886">
    <property type="term" value="C:plasma membrane"/>
    <property type="evidence" value="ECO:0007669"/>
    <property type="project" value="UniProtKB-SubCell"/>
</dbReference>
<evidence type="ECO:0000256" key="1">
    <source>
        <dbReference type="ARBA" id="ARBA00004651"/>
    </source>
</evidence>
<dbReference type="OrthoDB" id="9783227at2"/>
<evidence type="ECO:0000313" key="9">
    <source>
        <dbReference type="EMBL" id="TGD20410.1"/>
    </source>
</evidence>
<proteinExistence type="predicted"/>
<feature type="transmembrane region" description="Helical" evidence="7">
    <location>
        <begin position="145"/>
        <end position="165"/>
    </location>
</feature>